<dbReference type="Pfam" id="PF13770">
    <property type="entry name" value="DUF4169"/>
    <property type="match status" value="1"/>
</dbReference>
<reference evidence="2 3" key="1">
    <citation type="submission" date="2018-07" db="EMBL/GenBank/DDBJ databases">
        <title>Genomic Encyclopedia of Type Strains, Phase III (KMG-III): the genomes of soil and plant-associated and newly described type strains.</title>
        <authorList>
            <person name="Whitman W."/>
        </authorList>
    </citation>
    <scope>NUCLEOTIDE SEQUENCE [LARGE SCALE GENOMIC DNA]</scope>
    <source>
        <strain evidence="2 3">CECT 8525</strain>
    </source>
</reference>
<comment type="caution">
    <text evidence="2">The sequence shown here is derived from an EMBL/GenBank/DDBJ whole genome shotgun (WGS) entry which is preliminary data.</text>
</comment>
<organism evidence="2 3">
    <name type="scientific">Paracoccus lutimaris</name>
    <dbReference type="NCBI Taxonomy" id="1490030"/>
    <lineage>
        <taxon>Bacteria</taxon>
        <taxon>Pseudomonadati</taxon>
        <taxon>Pseudomonadota</taxon>
        <taxon>Alphaproteobacteria</taxon>
        <taxon>Rhodobacterales</taxon>
        <taxon>Paracoccaceae</taxon>
        <taxon>Paracoccus</taxon>
    </lineage>
</organism>
<feature type="compositionally biased region" description="Basic and acidic residues" evidence="1">
    <location>
        <begin position="42"/>
        <end position="70"/>
    </location>
</feature>
<feature type="region of interest" description="Disordered" evidence="1">
    <location>
        <begin position="26"/>
        <end position="70"/>
    </location>
</feature>
<evidence type="ECO:0000313" key="2">
    <source>
        <dbReference type="EMBL" id="RCW89018.1"/>
    </source>
</evidence>
<proteinExistence type="predicted"/>
<accession>A0A368ZB40</accession>
<evidence type="ECO:0000313" key="3">
    <source>
        <dbReference type="Proteomes" id="UP000253345"/>
    </source>
</evidence>
<sequence length="70" mass="7425">MTGAGSGKVINLRAARKSAARDAARAAGDANAAKFGRSKAQKRVEKADADRAARHLDGHRRDKSKEHGDD</sequence>
<dbReference type="AlphaFoldDB" id="A0A368ZB40"/>
<evidence type="ECO:0000256" key="1">
    <source>
        <dbReference type="SAM" id="MobiDB-lite"/>
    </source>
</evidence>
<feature type="compositionally biased region" description="Low complexity" evidence="1">
    <location>
        <begin position="26"/>
        <end position="35"/>
    </location>
</feature>
<dbReference type="RefSeq" id="WP_114347741.1">
    <property type="nucleotide sequence ID" value="NZ_QPJL01000001.1"/>
</dbReference>
<dbReference type="InterPro" id="IPR025227">
    <property type="entry name" value="DUF4169"/>
</dbReference>
<dbReference type="Proteomes" id="UP000253345">
    <property type="component" value="Unassembled WGS sequence"/>
</dbReference>
<dbReference type="EMBL" id="QPJL01000001">
    <property type="protein sequence ID" value="RCW89018.1"/>
    <property type="molecule type" value="Genomic_DNA"/>
</dbReference>
<keyword evidence="3" id="KW-1185">Reference proteome</keyword>
<protein>
    <submittedName>
        <fullName evidence="2">Uncharacterized protein DUF4169</fullName>
    </submittedName>
</protein>
<name>A0A368ZB40_9RHOB</name>
<gene>
    <name evidence="2" type="ORF">DFP89_101457</name>
</gene>